<name>A0ABR1RFM5_9PEZI</name>
<reference evidence="7 8" key="1">
    <citation type="submission" date="2023-01" db="EMBL/GenBank/DDBJ databases">
        <title>Analysis of 21 Apiospora genomes using comparative genomics revels a genus with tremendous synthesis potential of carbohydrate active enzymes and secondary metabolites.</title>
        <authorList>
            <person name="Sorensen T."/>
        </authorList>
    </citation>
    <scope>NUCLEOTIDE SEQUENCE [LARGE SCALE GENOMIC DNA]</scope>
    <source>
        <strain evidence="7 8">CBS 20057</strain>
    </source>
</reference>
<comment type="caution">
    <text evidence="7">The sequence shown here is derived from an EMBL/GenBank/DDBJ whole genome shotgun (WGS) entry which is preliminary data.</text>
</comment>
<evidence type="ECO:0000256" key="4">
    <source>
        <dbReference type="SAM" id="MobiDB-lite"/>
    </source>
</evidence>
<keyword evidence="5" id="KW-0732">Signal</keyword>
<dbReference type="Proteomes" id="UP001396898">
    <property type="component" value="Unassembled WGS sequence"/>
</dbReference>
<evidence type="ECO:0000256" key="5">
    <source>
        <dbReference type="SAM" id="SignalP"/>
    </source>
</evidence>
<protein>
    <recommendedName>
        <fullName evidence="6">Glycosyl transferase family 25 domain-containing protein</fullName>
    </recommendedName>
</protein>
<feature type="signal peptide" evidence="5">
    <location>
        <begin position="1"/>
        <end position="31"/>
    </location>
</feature>
<dbReference type="PANTHER" id="PTHR10730">
    <property type="entry name" value="PROCOLLAGEN-LYSINE,2-OXOGLUTARATE 5-DIOXYGENASE/GLYCOSYLTRANSFERASE 25 FAMILY MEMBER"/>
    <property type="match status" value="1"/>
</dbReference>
<dbReference type="InterPro" id="IPR050757">
    <property type="entry name" value="Collagen_mod_GT25"/>
</dbReference>
<evidence type="ECO:0000259" key="6">
    <source>
        <dbReference type="Pfam" id="PF01755"/>
    </source>
</evidence>
<dbReference type="Pfam" id="PF01755">
    <property type="entry name" value="Glyco_transf_25"/>
    <property type="match status" value="1"/>
</dbReference>
<accession>A0ABR1RFM5</accession>
<dbReference type="CDD" id="cd06532">
    <property type="entry name" value="Glyco_transf_25"/>
    <property type="match status" value="1"/>
</dbReference>
<feature type="chain" id="PRO_5045987321" description="Glycosyl transferase family 25 domain-containing protein" evidence="5">
    <location>
        <begin position="32"/>
        <end position="381"/>
    </location>
</feature>
<keyword evidence="8" id="KW-1185">Reference proteome</keyword>
<feature type="domain" description="Glycosyl transferase family 25" evidence="6">
    <location>
        <begin position="79"/>
        <end position="179"/>
    </location>
</feature>
<evidence type="ECO:0000313" key="8">
    <source>
        <dbReference type="Proteomes" id="UP001396898"/>
    </source>
</evidence>
<dbReference type="PANTHER" id="PTHR10730:SF53">
    <property type="entry name" value="GLYCOSYLTRANSFERASE 25 FAMILY MEMBER"/>
    <property type="match status" value="1"/>
</dbReference>
<keyword evidence="2" id="KW-0328">Glycosyltransferase</keyword>
<proteinExistence type="inferred from homology"/>
<feature type="compositionally biased region" description="Low complexity" evidence="4">
    <location>
        <begin position="40"/>
        <end position="54"/>
    </location>
</feature>
<organism evidence="7 8">
    <name type="scientific">Apiospora marii</name>
    <dbReference type="NCBI Taxonomy" id="335849"/>
    <lineage>
        <taxon>Eukaryota</taxon>
        <taxon>Fungi</taxon>
        <taxon>Dikarya</taxon>
        <taxon>Ascomycota</taxon>
        <taxon>Pezizomycotina</taxon>
        <taxon>Sordariomycetes</taxon>
        <taxon>Xylariomycetidae</taxon>
        <taxon>Amphisphaeriales</taxon>
        <taxon>Apiosporaceae</taxon>
        <taxon>Apiospora</taxon>
    </lineage>
</organism>
<evidence type="ECO:0000256" key="2">
    <source>
        <dbReference type="ARBA" id="ARBA00022676"/>
    </source>
</evidence>
<evidence type="ECO:0000313" key="7">
    <source>
        <dbReference type="EMBL" id="KAK8008701.1"/>
    </source>
</evidence>
<dbReference type="EMBL" id="JAQQWI010000016">
    <property type="protein sequence ID" value="KAK8008701.1"/>
    <property type="molecule type" value="Genomic_DNA"/>
</dbReference>
<gene>
    <name evidence="7" type="ORF">PG991_011252</name>
</gene>
<comment type="similarity">
    <text evidence="1">Belongs to the glycosyltransferase 25 family.</text>
</comment>
<feature type="region of interest" description="Disordered" evidence="4">
    <location>
        <begin position="39"/>
        <end position="64"/>
    </location>
</feature>
<dbReference type="InterPro" id="IPR002654">
    <property type="entry name" value="Glyco_trans_25"/>
</dbReference>
<evidence type="ECO:0000256" key="1">
    <source>
        <dbReference type="ARBA" id="ARBA00006721"/>
    </source>
</evidence>
<evidence type="ECO:0000256" key="3">
    <source>
        <dbReference type="ARBA" id="ARBA00022679"/>
    </source>
</evidence>
<sequence length="381" mass="42340">MAQSLRMRQIGLGIATFVLALLFLLWAPARSSEYQRKTYSPSISTPAPSSSGQSFGPDYHGQSSPANINRVTNSTLGFSKVFVIGLPERTDKRDAMTLTSSLTGFRLEFIDGVKGEAVPDKAIPFGKNRDNLPNTYLGSWRSHLNAVRRIVEEDLDSALIMEDDMDWDVRLQSQLETVAKGTRTLLGSGSKPNSPYGDGWDLLWLGHCGEIFPEQLDENKGEPLYPKFVIKDDKTVPPLDKITGLVDFKSYPEFTRWVHVTGAPICSFAYALTRRGAQKVLFDLSVDRLDANFDNALGTFCRNGGSRKGDPTGLNAKCLTVTPPVFFHHRPKGLIGAESDIVDHGDESQNIREKGTSENIMWSARNNIRNMLMNTKMESQF</sequence>
<keyword evidence="3" id="KW-0808">Transferase</keyword>